<organism evidence="2 3">
    <name type="scientific">Trachymyrmex cornetzi</name>
    <dbReference type="NCBI Taxonomy" id="471704"/>
    <lineage>
        <taxon>Eukaryota</taxon>
        <taxon>Metazoa</taxon>
        <taxon>Ecdysozoa</taxon>
        <taxon>Arthropoda</taxon>
        <taxon>Hexapoda</taxon>
        <taxon>Insecta</taxon>
        <taxon>Pterygota</taxon>
        <taxon>Neoptera</taxon>
        <taxon>Endopterygota</taxon>
        <taxon>Hymenoptera</taxon>
        <taxon>Apocrita</taxon>
        <taxon>Aculeata</taxon>
        <taxon>Formicoidea</taxon>
        <taxon>Formicidae</taxon>
        <taxon>Myrmicinae</taxon>
        <taxon>Trachymyrmex</taxon>
    </lineage>
</organism>
<evidence type="ECO:0000313" key="2">
    <source>
        <dbReference type="EMBL" id="KYN21496.1"/>
    </source>
</evidence>
<evidence type="ECO:0000256" key="1">
    <source>
        <dbReference type="SAM" id="MobiDB-lite"/>
    </source>
</evidence>
<gene>
    <name evidence="2" type="ORF">ALC57_06110</name>
</gene>
<dbReference type="Proteomes" id="UP000078492">
    <property type="component" value="Unassembled WGS sequence"/>
</dbReference>
<proteinExistence type="predicted"/>
<dbReference type="EMBL" id="KQ979440">
    <property type="protein sequence ID" value="KYN21496.1"/>
    <property type="molecule type" value="Genomic_DNA"/>
</dbReference>
<dbReference type="AlphaFoldDB" id="A0A195E8Q6"/>
<keyword evidence="3" id="KW-1185">Reference proteome</keyword>
<name>A0A195E8Q6_9HYME</name>
<feature type="region of interest" description="Disordered" evidence="1">
    <location>
        <begin position="21"/>
        <end position="42"/>
    </location>
</feature>
<evidence type="ECO:0000313" key="3">
    <source>
        <dbReference type="Proteomes" id="UP000078492"/>
    </source>
</evidence>
<sequence>MGCSERIGCFIYQPTSLNNESTSLRSTSGLSNTSSTAVLAKR</sequence>
<reference evidence="2 3" key="1">
    <citation type="submission" date="2015-09" db="EMBL/GenBank/DDBJ databases">
        <title>Trachymyrmex cornetzi WGS genome.</title>
        <authorList>
            <person name="Nygaard S."/>
            <person name="Hu H."/>
            <person name="Boomsma J."/>
            <person name="Zhang G."/>
        </authorList>
    </citation>
    <scope>NUCLEOTIDE SEQUENCE [LARGE SCALE GENOMIC DNA]</scope>
    <source>
        <strain evidence="2">Tcor2-1</strain>
        <tissue evidence="2">Whole body</tissue>
    </source>
</reference>
<protein>
    <submittedName>
        <fullName evidence="2">Uncharacterized protein</fullName>
    </submittedName>
</protein>
<accession>A0A195E8Q6</accession>